<proteinExistence type="predicted"/>
<feature type="compositionally biased region" description="Polar residues" evidence="1">
    <location>
        <begin position="1"/>
        <end position="17"/>
    </location>
</feature>
<feature type="region of interest" description="Disordered" evidence="1">
    <location>
        <begin position="1"/>
        <end position="32"/>
    </location>
</feature>
<evidence type="ECO:0000313" key="3">
    <source>
        <dbReference type="Proteomes" id="UP000325081"/>
    </source>
</evidence>
<accession>A0A5A7PTF3</accession>
<gene>
    <name evidence="2" type="ORF">STAS_12369</name>
</gene>
<sequence length="106" mass="11994">MASASKSLTLSQVSSIKNNDKPLGGPHDTLTSLPRYPVDSTACYVLQWHKSICLHGKLLDPQTRQAPKHIHHVATHLHRHHHRTRHLHDKAPSIPAVRKKPRTHRA</sequence>
<protein>
    <submittedName>
        <fullName evidence="2">ROP interactive partner 2</fullName>
    </submittedName>
</protein>
<dbReference type="Proteomes" id="UP000325081">
    <property type="component" value="Unassembled WGS sequence"/>
</dbReference>
<feature type="region of interest" description="Disordered" evidence="1">
    <location>
        <begin position="77"/>
        <end position="106"/>
    </location>
</feature>
<reference evidence="3" key="1">
    <citation type="journal article" date="2019" name="Curr. Biol.">
        <title>Genome Sequence of Striga asiatica Provides Insight into the Evolution of Plant Parasitism.</title>
        <authorList>
            <person name="Yoshida S."/>
            <person name="Kim S."/>
            <person name="Wafula E.K."/>
            <person name="Tanskanen J."/>
            <person name="Kim Y.M."/>
            <person name="Honaas L."/>
            <person name="Yang Z."/>
            <person name="Spallek T."/>
            <person name="Conn C.E."/>
            <person name="Ichihashi Y."/>
            <person name="Cheong K."/>
            <person name="Cui S."/>
            <person name="Der J.P."/>
            <person name="Gundlach H."/>
            <person name="Jiao Y."/>
            <person name="Hori C."/>
            <person name="Ishida J.K."/>
            <person name="Kasahara H."/>
            <person name="Kiba T."/>
            <person name="Kim M.S."/>
            <person name="Koo N."/>
            <person name="Laohavisit A."/>
            <person name="Lee Y.H."/>
            <person name="Lumba S."/>
            <person name="McCourt P."/>
            <person name="Mortimer J.C."/>
            <person name="Mutuku J.M."/>
            <person name="Nomura T."/>
            <person name="Sasaki-Sekimoto Y."/>
            <person name="Seto Y."/>
            <person name="Wang Y."/>
            <person name="Wakatake T."/>
            <person name="Sakakibara H."/>
            <person name="Demura T."/>
            <person name="Yamaguchi S."/>
            <person name="Yoneyama K."/>
            <person name="Manabe R.I."/>
            <person name="Nelson D.C."/>
            <person name="Schulman A.H."/>
            <person name="Timko M.P."/>
            <person name="dePamphilis C.W."/>
            <person name="Choi D."/>
            <person name="Shirasu K."/>
        </authorList>
    </citation>
    <scope>NUCLEOTIDE SEQUENCE [LARGE SCALE GENOMIC DNA]</scope>
    <source>
        <strain evidence="3">cv. UVA1</strain>
    </source>
</reference>
<comment type="caution">
    <text evidence="2">The sequence shown here is derived from an EMBL/GenBank/DDBJ whole genome shotgun (WGS) entry which is preliminary data.</text>
</comment>
<name>A0A5A7PTF3_STRAF</name>
<dbReference type="EMBL" id="BKCP01005072">
    <property type="protein sequence ID" value="GER36044.1"/>
    <property type="molecule type" value="Genomic_DNA"/>
</dbReference>
<keyword evidence="3" id="KW-1185">Reference proteome</keyword>
<evidence type="ECO:0000256" key="1">
    <source>
        <dbReference type="SAM" id="MobiDB-lite"/>
    </source>
</evidence>
<dbReference type="AlphaFoldDB" id="A0A5A7PTF3"/>
<evidence type="ECO:0000313" key="2">
    <source>
        <dbReference type="EMBL" id="GER36044.1"/>
    </source>
</evidence>
<feature type="compositionally biased region" description="Basic residues" evidence="1">
    <location>
        <begin position="77"/>
        <end position="88"/>
    </location>
</feature>
<organism evidence="2 3">
    <name type="scientific">Striga asiatica</name>
    <name type="common">Asiatic witchweed</name>
    <name type="synonym">Buchnera asiatica</name>
    <dbReference type="NCBI Taxonomy" id="4170"/>
    <lineage>
        <taxon>Eukaryota</taxon>
        <taxon>Viridiplantae</taxon>
        <taxon>Streptophyta</taxon>
        <taxon>Embryophyta</taxon>
        <taxon>Tracheophyta</taxon>
        <taxon>Spermatophyta</taxon>
        <taxon>Magnoliopsida</taxon>
        <taxon>eudicotyledons</taxon>
        <taxon>Gunneridae</taxon>
        <taxon>Pentapetalae</taxon>
        <taxon>asterids</taxon>
        <taxon>lamiids</taxon>
        <taxon>Lamiales</taxon>
        <taxon>Orobanchaceae</taxon>
        <taxon>Buchnereae</taxon>
        <taxon>Striga</taxon>
    </lineage>
</organism>
<feature type="compositionally biased region" description="Basic residues" evidence="1">
    <location>
        <begin position="97"/>
        <end position="106"/>
    </location>
</feature>